<evidence type="ECO:0000256" key="2">
    <source>
        <dbReference type="SAM" id="Phobius"/>
    </source>
</evidence>
<keyword evidence="4" id="KW-1185">Reference proteome</keyword>
<feature type="transmembrane region" description="Helical" evidence="2">
    <location>
        <begin position="289"/>
        <end position="307"/>
    </location>
</feature>
<reference evidence="3 4" key="1">
    <citation type="submission" date="2024-01" db="EMBL/GenBank/DDBJ databases">
        <title>A draft genome for a cacao thread blight-causing isolate of Paramarasmius palmivorus.</title>
        <authorList>
            <person name="Baruah I.K."/>
            <person name="Bukari Y."/>
            <person name="Amoako-Attah I."/>
            <person name="Meinhardt L.W."/>
            <person name="Bailey B.A."/>
            <person name="Cohen S.P."/>
        </authorList>
    </citation>
    <scope>NUCLEOTIDE SEQUENCE [LARGE SCALE GENOMIC DNA]</scope>
    <source>
        <strain evidence="3 4">GH-12</strain>
    </source>
</reference>
<dbReference type="Proteomes" id="UP001383192">
    <property type="component" value="Unassembled WGS sequence"/>
</dbReference>
<dbReference type="Gene3D" id="6.10.110.10">
    <property type="match status" value="1"/>
</dbReference>
<comment type="caution">
    <text evidence="3">The sequence shown here is derived from an EMBL/GenBank/DDBJ whole genome shotgun (WGS) entry which is preliminary data.</text>
</comment>
<gene>
    <name evidence="3" type="ORF">VNI00_008148</name>
</gene>
<dbReference type="InterPro" id="IPR038213">
    <property type="entry name" value="IFI6/IFI27-like_sf"/>
</dbReference>
<name>A0AAW0CV80_9AGAR</name>
<evidence type="ECO:0000256" key="1">
    <source>
        <dbReference type="SAM" id="MobiDB-lite"/>
    </source>
</evidence>
<proteinExistence type="predicted"/>
<dbReference type="EMBL" id="JAYKXP010000027">
    <property type="protein sequence ID" value="KAK7043980.1"/>
    <property type="molecule type" value="Genomic_DNA"/>
</dbReference>
<feature type="transmembrane region" description="Helical" evidence="2">
    <location>
        <begin position="314"/>
        <end position="338"/>
    </location>
</feature>
<evidence type="ECO:0000313" key="4">
    <source>
        <dbReference type="Proteomes" id="UP001383192"/>
    </source>
</evidence>
<protein>
    <submittedName>
        <fullName evidence="3">Uncharacterized protein</fullName>
    </submittedName>
</protein>
<feature type="region of interest" description="Disordered" evidence="1">
    <location>
        <begin position="383"/>
        <end position="404"/>
    </location>
</feature>
<keyword evidence="2" id="KW-1133">Transmembrane helix</keyword>
<feature type="transmembrane region" description="Helical" evidence="2">
    <location>
        <begin position="358"/>
        <end position="380"/>
    </location>
</feature>
<organism evidence="3 4">
    <name type="scientific">Paramarasmius palmivorus</name>
    <dbReference type="NCBI Taxonomy" id="297713"/>
    <lineage>
        <taxon>Eukaryota</taxon>
        <taxon>Fungi</taxon>
        <taxon>Dikarya</taxon>
        <taxon>Basidiomycota</taxon>
        <taxon>Agaricomycotina</taxon>
        <taxon>Agaricomycetes</taxon>
        <taxon>Agaricomycetidae</taxon>
        <taxon>Agaricales</taxon>
        <taxon>Marasmiineae</taxon>
        <taxon>Marasmiaceae</taxon>
        <taxon>Paramarasmius</taxon>
    </lineage>
</organism>
<evidence type="ECO:0000313" key="3">
    <source>
        <dbReference type="EMBL" id="KAK7043980.1"/>
    </source>
</evidence>
<dbReference type="AlphaFoldDB" id="A0AAW0CV80"/>
<sequence>MDPQLQQILDEWASDPTAVRTWPPDMDQPYTVERWFAHIESGCSARGVAPTQYVDAAIFFMRGIFREIVVRARQHNPLEWATFKTLVRILNRMDPGLRQTLSEWTSDLASVRFWPPNSDPNQQYTAETWLAHIESGCPARKIAQTHYVDVAIFFLKEEFQTITFAIHQGHPLEWITFKRIIVGLQVMNPQIIPTLNQWINDPAAAKTWPPAPKRTYTLKKWFVDVQLGCFNRNIAQAHCVDVAILFLRGVFQTVLSTVHQDTPLEWDTFKVIVTELQATEGDAEKRKEFLSTLAGGGLIAGGAIAVLPSAGIAALNVAGFTSSGIVGGSIAAGIQSMFYGGSTGGLFSVCHSIAATAVIAPPAVIVLGLGAAAAGAACLLSKKRRGDDDDDDEAPASGVALAAD</sequence>
<accession>A0AAW0CV80</accession>
<keyword evidence="2" id="KW-0472">Membrane</keyword>
<keyword evidence="2" id="KW-0812">Transmembrane</keyword>